<dbReference type="EMBL" id="MN098328">
    <property type="protein sequence ID" value="QFR56782.1"/>
    <property type="molecule type" value="Genomic_DNA"/>
</dbReference>
<evidence type="ECO:0000313" key="1">
    <source>
        <dbReference type="EMBL" id="QFR56782.1"/>
    </source>
</evidence>
<evidence type="ECO:0000313" key="2">
    <source>
        <dbReference type="Proteomes" id="UP000326601"/>
    </source>
</evidence>
<sequence length="35" mass="4271">MQPMPALPPLKIRKIQYPEEANIRQWFQSKIRNTF</sequence>
<accession>A0A5P8PJ62</accession>
<proteinExistence type="predicted"/>
<dbReference type="Proteomes" id="UP000326601">
    <property type="component" value="Segment"/>
</dbReference>
<gene>
    <name evidence="1" type="ORF">CPT_Mendera_256</name>
</gene>
<protein>
    <submittedName>
        <fullName evidence="1">Uncharacterized protein</fullName>
    </submittedName>
</protein>
<organism evidence="1 2">
    <name type="scientific">Stenotrophomonas phage Mendera</name>
    <dbReference type="NCBI Taxonomy" id="2650877"/>
    <lineage>
        <taxon>Viruses</taxon>
        <taxon>Duplodnaviria</taxon>
        <taxon>Heunggongvirae</taxon>
        <taxon>Uroviricota</taxon>
        <taxon>Caudoviricetes</taxon>
        <taxon>Menderavirus</taxon>
        <taxon>Menderavirus mendera</taxon>
    </lineage>
</organism>
<keyword evidence="2" id="KW-1185">Reference proteome</keyword>
<reference evidence="2" key="1">
    <citation type="submission" date="2019-06" db="EMBL/GenBank/DDBJ databases">
        <title>Complete genome sequence of Stenotrophomonas phage Mendera.</title>
        <authorList>
            <person name="Garza K."/>
            <person name="Newkirk H."/>
            <person name="Moreland R."/>
            <person name="Liu M."/>
            <person name="Ramsey J."/>
            <person name="Gonzalez C.F."/>
            <person name="Leavitt J."/>
        </authorList>
    </citation>
    <scope>NUCLEOTIDE SEQUENCE [LARGE SCALE GENOMIC DNA]</scope>
</reference>
<name>A0A5P8PJ62_9CAUD</name>